<dbReference type="InterPro" id="IPR008979">
    <property type="entry name" value="Galactose-bd-like_sf"/>
</dbReference>
<dbReference type="InterPro" id="IPR029052">
    <property type="entry name" value="Metallo-depent_PP-like"/>
</dbReference>
<dbReference type="SMART" id="SM00231">
    <property type="entry name" value="FA58C"/>
    <property type="match status" value="2"/>
</dbReference>
<dbReference type="InterPro" id="IPR003961">
    <property type="entry name" value="FN3_dom"/>
</dbReference>
<organism evidence="10 11">
    <name type="scientific">Cohnella phaseoli</name>
    <dbReference type="NCBI Taxonomy" id="456490"/>
    <lineage>
        <taxon>Bacteria</taxon>
        <taxon>Bacillati</taxon>
        <taxon>Bacillota</taxon>
        <taxon>Bacilli</taxon>
        <taxon>Bacillales</taxon>
        <taxon>Paenibacillaceae</taxon>
        <taxon>Cohnella</taxon>
    </lineage>
</organism>
<dbReference type="InterPro" id="IPR036116">
    <property type="entry name" value="FN3_sf"/>
</dbReference>
<evidence type="ECO:0000256" key="5">
    <source>
        <dbReference type="PROSITE-ProRule" id="PRU10058"/>
    </source>
</evidence>
<dbReference type="SUPFAM" id="SSF49785">
    <property type="entry name" value="Galactose-binding domain-like"/>
    <property type="match status" value="2"/>
</dbReference>
<dbReference type="GO" id="GO:0004553">
    <property type="term" value="F:hydrolase activity, hydrolyzing O-glycosyl compounds"/>
    <property type="evidence" value="ECO:0007669"/>
    <property type="project" value="InterPro"/>
</dbReference>
<dbReference type="GO" id="GO:0046872">
    <property type="term" value="F:metal ion binding"/>
    <property type="evidence" value="ECO:0007669"/>
    <property type="project" value="InterPro"/>
</dbReference>
<dbReference type="InterPro" id="IPR015914">
    <property type="entry name" value="PAPs_N"/>
</dbReference>
<evidence type="ECO:0000259" key="9">
    <source>
        <dbReference type="PROSITE" id="PS50853"/>
    </source>
</evidence>
<evidence type="ECO:0000256" key="6">
    <source>
        <dbReference type="RuleBase" id="RU361167"/>
    </source>
</evidence>
<dbReference type="Gene3D" id="2.60.40.380">
    <property type="entry name" value="Purple acid phosphatase-like, N-terminal"/>
    <property type="match status" value="1"/>
</dbReference>
<dbReference type="PRINTS" id="PR00735">
    <property type="entry name" value="GLHYDRLASE8"/>
</dbReference>
<accession>A0A3D9KIU9</accession>
<comment type="similarity">
    <text evidence="1 6">Belongs to the glycosyl hydrolase 8 (cellulase D) family.</text>
</comment>
<feature type="domain" description="Fibronectin type-III" evidence="9">
    <location>
        <begin position="436"/>
        <end position="521"/>
    </location>
</feature>
<evidence type="ECO:0000313" key="10">
    <source>
        <dbReference type="EMBL" id="RED86365.1"/>
    </source>
</evidence>
<name>A0A3D9KIU9_9BACL</name>
<dbReference type="PANTHER" id="PTHR45867:SF3">
    <property type="entry name" value="ACID PHOSPHATASE TYPE 7"/>
    <property type="match status" value="1"/>
</dbReference>
<dbReference type="GO" id="GO:0003993">
    <property type="term" value="F:acid phosphatase activity"/>
    <property type="evidence" value="ECO:0007669"/>
    <property type="project" value="InterPro"/>
</dbReference>
<reference evidence="10 11" key="1">
    <citation type="submission" date="2018-07" db="EMBL/GenBank/DDBJ databases">
        <title>Genomic Encyclopedia of Type Strains, Phase III (KMG-III): the genomes of soil and plant-associated and newly described type strains.</title>
        <authorList>
            <person name="Whitman W."/>
        </authorList>
    </citation>
    <scope>NUCLEOTIDE SEQUENCE [LARGE SCALE GENOMIC DNA]</scope>
    <source>
        <strain evidence="10 11">CECT 7287</strain>
    </source>
</reference>
<dbReference type="Gene3D" id="3.60.21.10">
    <property type="match status" value="1"/>
</dbReference>
<dbReference type="InterPro" id="IPR002037">
    <property type="entry name" value="Glyco_hydro_8"/>
</dbReference>
<keyword evidence="3 6" id="KW-0378">Hydrolase</keyword>
<keyword evidence="6" id="KW-0119">Carbohydrate metabolism</keyword>
<dbReference type="GO" id="GO:0000272">
    <property type="term" value="P:polysaccharide catabolic process"/>
    <property type="evidence" value="ECO:0007669"/>
    <property type="project" value="UniProtKB-KW"/>
</dbReference>
<dbReference type="Gene3D" id="2.60.120.260">
    <property type="entry name" value="Galactose-binding domain-like"/>
    <property type="match status" value="2"/>
</dbReference>
<dbReference type="SMART" id="SM00060">
    <property type="entry name" value="FN3"/>
    <property type="match status" value="5"/>
</dbReference>
<feature type="domain" description="F5/8 type C" evidence="8">
    <location>
        <begin position="512"/>
        <end position="653"/>
    </location>
</feature>
<keyword evidence="4 6" id="KW-0326">Glycosidase</keyword>
<evidence type="ECO:0000256" key="7">
    <source>
        <dbReference type="SAM" id="SignalP"/>
    </source>
</evidence>
<dbReference type="PROSITE" id="PS00812">
    <property type="entry name" value="GLYCOSYL_HYDROL_F8"/>
    <property type="match status" value="1"/>
</dbReference>
<dbReference type="EMBL" id="QRDZ01000003">
    <property type="protein sequence ID" value="RED86365.1"/>
    <property type="molecule type" value="Genomic_DNA"/>
</dbReference>
<dbReference type="SUPFAM" id="SSF48208">
    <property type="entry name" value="Six-hairpin glycosidases"/>
    <property type="match status" value="1"/>
</dbReference>
<dbReference type="InterPro" id="IPR019834">
    <property type="entry name" value="Glyco_hydro_8_CS"/>
</dbReference>
<evidence type="ECO:0000259" key="8">
    <source>
        <dbReference type="PROSITE" id="PS50022"/>
    </source>
</evidence>
<protein>
    <recommendedName>
        <fullName evidence="6">Glucanase</fullName>
        <ecNumber evidence="6">3.2.1.-</ecNumber>
    </recommendedName>
</protein>
<dbReference type="PANTHER" id="PTHR45867">
    <property type="entry name" value="PURPLE ACID PHOSPHATASE"/>
    <property type="match status" value="1"/>
</dbReference>
<dbReference type="InterPro" id="IPR008963">
    <property type="entry name" value="Purple_acid_Pase-like_N"/>
</dbReference>
<dbReference type="Pfam" id="PF00041">
    <property type="entry name" value="fn3"/>
    <property type="match status" value="4"/>
</dbReference>
<evidence type="ECO:0000256" key="1">
    <source>
        <dbReference type="ARBA" id="ARBA00009209"/>
    </source>
</evidence>
<dbReference type="InterPro" id="IPR008928">
    <property type="entry name" value="6-hairpin_glycosidase_sf"/>
</dbReference>
<dbReference type="PROSITE" id="PS50853">
    <property type="entry name" value="FN3"/>
    <property type="match status" value="3"/>
</dbReference>
<evidence type="ECO:0000256" key="4">
    <source>
        <dbReference type="ARBA" id="ARBA00023295"/>
    </source>
</evidence>
<dbReference type="InterPro" id="IPR000421">
    <property type="entry name" value="FA58C"/>
</dbReference>
<dbReference type="InterPro" id="IPR012341">
    <property type="entry name" value="6hp_glycosidase-like_sf"/>
</dbReference>
<dbReference type="Pfam" id="PF01270">
    <property type="entry name" value="Glyco_hydro_8"/>
    <property type="match status" value="1"/>
</dbReference>
<evidence type="ECO:0000256" key="2">
    <source>
        <dbReference type="ARBA" id="ARBA00022729"/>
    </source>
</evidence>
<dbReference type="Proteomes" id="UP000256977">
    <property type="component" value="Unassembled WGS sequence"/>
</dbReference>
<feature type="domain" description="Fibronectin type-III" evidence="9">
    <location>
        <begin position="1299"/>
        <end position="1384"/>
    </location>
</feature>
<feature type="domain" description="F5/8 type C" evidence="8">
    <location>
        <begin position="1378"/>
        <end position="1516"/>
    </location>
</feature>
<evidence type="ECO:0000256" key="3">
    <source>
        <dbReference type="ARBA" id="ARBA00022801"/>
    </source>
</evidence>
<keyword evidence="2 7" id="KW-0732">Signal</keyword>
<dbReference type="SUPFAM" id="SSF49265">
    <property type="entry name" value="Fibronectin type III"/>
    <property type="match status" value="3"/>
</dbReference>
<feature type="domain" description="Fibronectin type-III" evidence="9">
    <location>
        <begin position="665"/>
        <end position="750"/>
    </location>
</feature>
<dbReference type="SUPFAM" id="SSF56300">
    <property type="entry name" value="Metallo-dependent phosphatases"/>
    <property type="match status" value="1"/>
</dbReference>
<dbReference type="Gene3D" id="2.60.40.10">
    <property type="entry name" value="Immunoglobulins"/>
    <property type="match status" value="4"/>
</dbReference>
<feature type="chain" id="PRO_5017597880" description="Glucanase" evidence="7">
    <location>
        <begin position="38"/>
        <end position="1516"/>
    </location>
</feature>
<evidence type="ECO:0000313" key="11">
    <source>
        <dbReference type="Proteomes" id="UP000256977"/>
    </source>
</evidence>
<dbReference type="Pfam" id="PF16656">
    <property type="entry name" value="Pur_ac_phosph_N"/>
    <property type="match status" value="1"/>
</dbReference>
<dbReference type="CDD" id="cd00063">
    <property type="entry name" value="FN3"/>
    <property type="match status" value="3"/>
</dbReference>
<proteinExistence type="inferred from homology"/>
<dbReference type="Pfam" id="PF00754">
    <property type="entry name" value="F5_F8_type_C"/>
    <property type="match status" value="2"/>
</dbReference>
<keyword evidence="6" id="KW-0624">Polysaccharide degradation</keyword>
<dbReference type="EC" id="3.2.1.-" evidence="6"/>
<keyword evidence="11" id="KW-1185">Reference proteome</keyword>
<dbReference type="Gene3D" id="1.50.10.10">
    <property type="match status" value="1"/>
</dbReference>
<dbReference type="Pfam" id="PF00149">
    <property type="entry name" value="Metallophos"/>
    <property type="match status" value="1"/>
</dbReference>
<feature type="signal peptide" evidence="7">
    <location>
        <begin position="1"/>
        <end position="37"/>
    </location>
</feature>
<sequence length="1516" mass="161268">MNSKRKYSSIVSSLLVFAMFVSVLGLTPLAPANTAYAAAPSRPFPQAVNYPGITKPNNVTQAAMNASVASYYNSWKSSYLKNNLSSLPGGYYVKGGVTGPTEGYNALGSSEGQGYGMIITVLMAGHDPNAQTIYDGLFKTARAYHSKRNANLMGWIVADAAGAQGHYSSATDGDMDIAYSLILADRQWGSSGTINYLAEAQNMITNGIKASNVTTGNRLNLGDWDSKTALNTRPSDWMLGHMRAFYAVTGDQTWLNVINNLYTVYSDFSSSYSSTTGLISDFVVGNPPQPAPSDYLGEFLETNEYNYNACRMPLRIVMDYAVSGDARGKAIVDKIATWIKGKTSSNPNNVKDGYKLNGTVTGSASYPAAVFAAPFIAAGTASSSNQAWVNTGWSWMINQTDGYYSDSYNLMTMLFMSGNWWNPIAASAPDTQAPTQPTGLTAIAVSGTQINLSWTASTDNVGVTGYKILRNGTQVGTATGTTFSDTGLVPQTSYSYAVSAYDAANNQSTASAAASATTLQGSSYVNLALGKTATASSIEGSGFEAAKAVDGNGTTRWASVEGSDTQWFAVDLGAVHSIGKVKLLWEAAYGKSYKIQTSTNGSSWSDAYSTTSGDGGTDEITFAARDARHVRISATKRGTSYGYSLFEFEVWPSGNAPADTTAPTVPGNLAVTGTSSSTVSLSWSASSDNVGVTGYEVYRGSTLAASVVGTSATVSGLTAGMSYSFTVKAKDAAGNVSAASSSISATTLPNSPVGTAPKLINMTFNGDPRTSVAFAWYTNLMTGSVVRVAEAAAVVGNVFPAQGTLTYQGTAETIQTYVTKSDRSSNNKKSFVSHKVIADQLAPGTAYKFQVGNGAADGWGPIGSFTTDHAVNQPFHFIAGSDSQASSESSFMPWADTFTKAINTIGSPKFLINAGDLVDNGDLEEQWQWMLGVAQNSLLQVPIVPVLGGHEVPDYQGDTTTANNNFYNHFNLPRQTIANTHDGSVYSFEYGDALFLVFNSQFEGKLSSNGSATNVDPQFWDQVQWMKNTVARSDKKWKLVTFHKGPYSAGDNSGQYEDSRVKFYKKYLVTAFDEMGIDMVFEAHDHMYMRSYQMYNDQVVPTSSITYDASGNAVNPKGTIYLMSNSLGNKFYEKYPGYNDYFAAINTQPRKKMFTDVSVAQDTLSFVAYTAAEGASVAAYDQYGIKRTDGKPQPVAGATAAVSGNQLTLTWSLPSTGEPVRGFRIYEQTNKLDGATGKAYWSAYIPVEQNRVSYSYTISNVNSAEDYNLVIKAVGVRNNSDPVVLSSQNGNADTQAPTQPAGLTATAVSGSQIDLSWTASTDDVGVTGYMVYRNGVQVGMAAGTTFSDTGLTPLTGYSYTVSAYDAAGNESAVSDIVGATTLQGSPNTDLALGKSITSSSIEGSGFEAAKAVDGDGTTRWASLEGSDPEWIAVDLGAVHSIGKVKLVWEAAYAKSYKVQLSTDGSTWTDAYSTSSGDGGVDEFTFAAMDAQYVRIYGIQRGTPYGYSLYDFEVRAA</sequence>
<dbReference type="InterPro" id="IPR004843">
    <property type="entry name" value="Calcineurin-like_PHP"/>
</dbReference>
<dbReference type="InterPro" id="IPR013783">
    <property type="entry name" value="Ig-like_fold"/>
</dbReference>
<feature type="active site" description="Nucleophile" evidence="5">
    <location>
        <position position="172"/>
    </location>
</feature>
<comment type="caution">
    <text evidence="10">The sequence shown here is derived from an EMBL/GenBank/DDBJ whole genome shotgun (WGS) entry which is preliminary data.</text>
</comment>
<gene>
    <name evidence="10" type="ORF">DFP98_103220</name>
</gene>
<dbReference type="PROSITE" id="PS50022">
    <property type="entry name" value="FA58C_3"/>
    <property type="match status" value="2"/>
</dbReference>
<dbReference type="SUPFAM" id="SSF49363">
    <property type="entry name" value="Purple acid phosphatase, N-terminal domain"/>
    <property type="match status" value="1"/>
</dbReference>